<feature type="compositionally biased region" description="Polar residues" evidence="1">
    <location>
        <begin position="219"/>
        <end position="228"/>
    </location>
</feature>
<sequence>MDWIERCVSEEFLMPIAEYTLDENDLCRAGEEGSRSFDSSTSTSTSGNVSSDLTAVNSDSSILNIHAELREQIPALPPSDVQRNGKSAENRLEEDRVSDGIGKASAGAGGRELERKALPHLLKKRRSVERMKVSFLEPKTLSIKQETIGQSPPALVKPAPRSAVAGTLKAAQSKVATKPGARMSSPFQEFFDSVPKELQKSTAFLGMLAIAADKLKTMEPQSGNPKSPSESRADEKAYKPPSCFADVNGRSRLDKDGTMRIPIEQLLQDAHFSSPSGMVTLNINEVYRGRRFQISNPEEVFGTRRD</sequence>
<protein>
    <recommendedName>
        <fullName evidence="2">BRCT domain-containing protein</fullName>
    </recommendedName>
</protein>
<gene>
    <name evidence="3" type="ORF">H1R20_g7078</name>
</gene>
<dbReference type="PROSITE" id="PS50172">
    <property type="entry name" value="BRCT"/>
    <property type="match status" value="1"/>
</dbReference>
<evidence type="ECO:0000313" key="4">
    <source>
        <dbReference type="Proteomes" id="UP001140091"/>
    </source>
</evidence>
<comment type="caution">
    <text evidence="3">The sequence shown here is derived from an EMBL/GenBank/DDBJ whole genome shotgun (WGS) entry which is preliminary data.</text>
</comment>
<evidence type="ECO:0000313" key="3">
    <source>
        <dbReference type="EMBL" id="KAJ2930022.1"/>
    </source>
</evidence>
<keyword evidence="4" id="KW-1185">Reference proteome</keyword>
<dbReference type="EMBL" id="JANBPK010000851">
    <property type="protein sequence ID" value="KAJ2930022.1"/>
    <property type="molecule type" value="Genomic_DNA"/>
</dbReference>
<name>A0A9W8MHG0_9AGAR</name>
<feature type="compositionally biased region" description="Basic and acidic residues" evidence="1">
    <location>
        <begin position="86"/>
        <end position="98"/>
    </location>
</feature>
<organism evidence="3 4">
    <name type="scientific">Candolleomyces eurysporus</name>
    <dbReference type="NCBI Taxonomy" id="2828524"/>
    <lineage>
        <taxon>Eukaryota</taxon>
        <taxon>Fungi</taxon>
        <taxon>Dikarya</taxon>
        <taxon>Basidiomycota</taxon>
        <taxon>Agaricomycotina</taxon>
        <taxon>Agaricomycetes</taxon>
        <taxon>Agaricomycetidae</taxon>
        <taxon>Agaricales</taxon>
        <taxon>Agaricineae</taxon>
        <taxon>Psathyrellaceae</taxon>
        <taxon>Candolleomyces</taxon>
    </lineage>
</organism>
<reference evidence="3" key="1">
    <citation type="submission" date="2022-06" db="EMBL/GenBank/DDBJ databases">
        <title>Genome Sequence of Candolleomyces eurysporus.</title>
        <authorList>
            <person name="Buettner E."/>
        </authorList>
    </citation>
    <scope>NUCLEOTIDE SEQUENCE</scope>
    <source>
        <strain evidence="3">VTCC 930004</strain>
    </source>
</reference>
<feature type="compositionally biased region" description="Basic and acidic residues" evidence="1">
    <location>
        <begin position="229"/>
        <end position="238"/>
    </location>
</feature>
<feature type="non-terminal residue" evidence="3">
    <location>
        <position position="1"/>
    </location>
</feature>
<feature type="compositionally biased region" description="Low complexity" evidence="1">
    <location>
        <begin position="36"/>
        <end position="51"/>
    </location>
</feature>
<dbReference type="InterPro" id="IPR001357">
    <property type="entry name" value="BRCT_dom"/>
</dbReference>
<dbReference type="AlphaFoldDB" id="A0A9W8MHG0"/>
<feature type="region of interest" description="Disordered" evidence="1">
    <location>
        <begin position="73"/>
        <end position="111"/>
    </location>
</feature>
<feature type="domain" description="BRCT" evidence="2">
    <location>
        <begin position="1"/>
        <end position="21"/>
    </location>
</feature>
<evidence type="ECO:0000256" key="1">
    <source>
        <dbReference type="SAM" id="MobiDB-lite"/>
    </source>
</evidence>
<accession>A0A9W8MHG0</accession>
<evidence type="ECO:0000259" key="2">
    <source>
        <dbReference type="PROSITE" id="PS50172"/>
    </source>
</evidence>
<feature type="region of interest" description="Disordered" evidence="1">
    <location>
        <begin position="30"/>
        <end position="53"/>
    </location>
</feature>
<feature type="region of interest" description="Disordered" evidence="1">
    <location>
        <begin position="216"/>
        <end position="251"/>
    </location>
</feature>
<dbReference type="Proteomes" id="UP001140091">
    <property type="component" value="Unassembled WGS sequence"/>
</dbReference>
<proteinExistence type="predicted"/>